<evidence type="ECO:0000256" key="1">
    <source>
        <dbReference type="SAM" id="MobiDB-lite"/>
    </source>
</evidence>
<accession>A0A2C6L0C2</accession>
<dbReference type="AlphaFoldDB" id="A0A2C6L0C2"/>
<organism evidence="2 3">
    <name type="scientific">Cystoisospora suis</name>
    <dbReference type="NCBI Taxonomy" id="483139"/>
    <lineage>
        <taxon>Eukaryota</taxon>
        <taxon>Sar</taxon>
        <taxon>Alveolata</taxon>
        <taxon>Apicomplexa</taxon>
        <taxon>Conoidasida</taxon>
        <taxon>Coccidia</taxon>
        <taxon>Eucoccidiorida</taxon>
        <taxon>Eimeriorina</taxon>
        <taxon>Sarcocystidae</taxon>
        <taxon>Cystoisospora</taxon>
    </lineage>
</organism>
<feature type="region of interest" description="Disordered" evidence="1">
    <location>
        <begin position="911"/>
        <end position="952"/>
    </location>
</feature>
<comment type="caution">
    <text evidence="2">The sequence shown here is derived from an EMBL/GenBank/DDBJ whole genome shotgun (WGS) entry which is preliminary data.</text>
</comment>
<dbReference type="GeneID" id="94427411"/>
<feature type="region of interest" description="Disordered" evidence="1">
    <location>
        <begin position="718"/>
        <end position="737"/>
    </location>
</feature>
<feature type="compositionally biased region" description="Polar residues" evidence="1">
    <location>
        <begin position="317"/>
        <end position="326"/>
    </location>
</feature>
<feature type="compositionally biased region" description="Polar residues" evidence="1">
    <location>
        <begin position="437"/>
        <end position="460"/>
    </location>
</feature>
<feature type="region of interest" description="Disordered" evidence="1">
    <location>
        <begin position="1"/>
        <end position="36"/>
    </location>
</feature>
<feature type="region of interest" description="Disordered" evidence="1">
    <location>
        <begin position="274"/>
        <end position="522"/>
    </location>
</feature>
<feature type="compositionally biased region" description="Pro residues" evidence="1">
    <location>
        <begin position="913"/>
        <end position="926"/>
    </location>
</feature>
<dbReference type="OrthoDB" id="331939at2759"/>
<proteinExistence type="predicted"/>
<feature type="compositionally biased region" description="Low complexity" evidence="1">
    <location>
        <begin position="383"/>
        <end position="409"/>
    </location>
</feature>
<dbReference type="Proteomes" id="UP000221165">
    <property type="component" value="Unassembled WGS sequence"/>
</dbReference>
<evidence type="ECO:0000313" key="3">
    <source>
        <dbReference type="Proteomes" id="UP000221165"/>
    </source>
</evidence>
<feature type="region of interest" description="Disordered" evidence="1">
    <location>
        <begin position="1011"/>
        <end position="1038"/>
    </location>
</feature>
<feature type="compositionally biased region" description="Polar residues" evidence="1">
    <location>
        <begin position="155"/>
        <end position="166"/>
    </location>
</feature>
<reference evidence="2 3" key="1">
    <citation type="journal article" date="2017" name="Int. J. Parasitol.">
        <title>The genome of the protozoan parasite Cystoisospora suis and a reverse vaccinology approach to identify vaccine candidates.</title>
        <authorList>
            <person name="Palmieri N."/>
            <person name="Shrestha A."/>
            <person name="Ruttkowski B."/>
            <person name="Beck T."/>
            <person name="Vogl C."/>
            <person name="Tomley F."/>
            <person name="Blake D.P."/>
            <person name="Joachim A."/>
        </authorList>
    </citation>
    <scope>NUCLEOTIDE SEQUENCE [LARGE SCALE GENOMIC DNA]</scope>
    <source>
        <strain evidence="2 3">Wien I</strain>
    </source>
</reference>
<sequence>MPAVASSRRPPPREAGVGVREEKARGSSGATSLLASSPLLRRKRRIDVAVCNLSSSPDATASESSVRPPLKKQICTSSPAKFAHVGKELTSPVRRSASPPVGLTEGLEASCTTENDVPSQAQPLLPENNRFLLQTQTTWRNEDAGSPPAVLDNLSLASPTRRTNSPRLRGRFPITSCADPRISRGKGSSPNISADSAGETAAKLASLASRIPLFPAFDGEEDEESGGHRDLPSGCNDLAGISSGRNLASLAPCVAHSSPRRDLCSSALARPLSSTYGSVPGGEEKGQSDTFGLNGTRGDSELVSSPLKRARGRPPVNESSDSQDGVSSFAPRRERVRSVSGGLGLGDGFPDSLMPRSGTPPFKGPRSERSDSGVVPSTPPRLPDSFDLPSMSSSSSLSELDRLNLLNSSGASGGDGTPLGAASRRPRESFEFALTDETATPSPFSRSKQRSRSSLVSPAKTSGVDRGGGDALETADAVSGGRGRREGEEDPASSSSSFEQELMLTESPFRRSPLSSKRQCTFSPVKLTPPREAPLFFRVNNSPNKKLTVVDSTPIWLLDDSATSVIDVSQGPSEPGGATGSPADLLFSSLLSSENSCKDNTEKVRNPGNDSNFAAAVVASVPGETLERKVAQVSRVFEAFVGLGLDALLRLPLGSDLERLWSLFRSLRVVCDREHHAGKPLAFHSTVLPALNRLTRTGNHLAASSSILNAQLPERVTSSVRDPVVSSEGRDQQKKSKQLDIEDLGRMVWLAPHLFGWRYRRLSATAVGTHRNTLLTSPVSRRLRPGGDENEGSEPRSPSSPRKGLLLASGEADEVDLELLEFTLPAPGNLPTVFLRAAGGSVAPEVIMVGREPQPAARLTQFRALLVFWTFLWQWHTLRQTRQPSLQAPFLQACWHSLVSKGQWAAGFDPQMTPLPPFRSSPPLPAKPLIRSPGKNSSSGSPSLRRSPVSSSVLSPIRNASLGSRTSPFSSPASRAISSSSSSSLLRRLEASLSSPLSSVGLRNTLRSTAAAGSTSLGSRGASRVSASEGTLPPTPDMFRCRLSSGDRSLSLSSVSVSGIHGGCQTRAAASQIGFDGVSRQPEIEDTSATSPVLGSSKRAASAGLSPISEKLRRKTEERRRARLQQEERRKQRAALHYEERRWANVAWVLGLLLDACVYRDRRSKIDLKTFMSQFVLHSKIPLSTHVVEECLQALVNLSPTAVSFDGSVITLAPSANPETLRQLVDGQVQEAREAIQAFAEESREPGEA</sequence>
<gene>
    <name evidence="2" type="ORF">CSUI_004005</name>
</gene>
<feature type="region of interest" description="Disordered" evidence="1">
    <location>
        <begin position="775"/>
        <end position="804"/>
    </location>
</feature>
<name>A0A2C6L0C2_9APIC</name>
<feature type="region of interest" description="Disordered" evidence="1">
    <location>
        <begin position="1084"/>
        <end position="1118"/>
    </location>
</feature>
<evidence type="ECO:0000313" key="2">
    <source>
        <dbReference type="EMBL" id="PHJ22149.1"/>
    </source>
</evidence>
<feature type="compositionally biased region" description="Low complexity" evidence="1">
    <location>
        <begin position="927"/>
        <end position="952"/>
    </location>
</feature>
<dbReference type="EMBL" id="MIGC01001798">
    <property type="protein sequence ID" value="PHJ22149.1"/>
    <property type="molecule type" value="Genomic_DNA"/>
</dbReference>
<protein>
    <submittedName>
        <fullName evidence="2">Uncharacterized protein</fullName>
    </submittedName>
</protein>
<keyword evidence="3" id="KW-1185">Reference proteome</keyword>
<feature type="compositionally biased region" description="Low complexity" evidence="1">
    <location>
        <begin position="26"/>
        <end position="36"/>
    </location>
</feature>
<dbReference type="RefSeq" id="XP_067923826.1">
    <property type="nucleotide sequence ID" value="XM_068064200.1"/>
</dbReference>
<feature type="compositionally biased region" description="Low complexity" evidence="1">
    <location>
        <begin position="1011"/>
        <end position="1024"/>
    </location>
</feature>
<feature type="compositionally biased region" description="Polar residues" evidence="1">
    <location>
        <begin position="513"/>
        <end position="522"/>
    </location>
</feature>
<feature type="region of interest" description="Disordered" evidence="1">
    <location>
        <begin position="140"/>
        <end position="197"/>
    </location>
</feature>
<dbReference type="VEuPathDB" id="ToxoDB:CSUI_004005"/>
<feature type="compositionally biased region" description="Basic and acidic residues" evidence="1">
    <location>
        <begin position="728"/>
        <end position="737"/>
    </location>
</feature>